<evidence type="ECO:0000313" key="2">
    <source>
        <dbReference type="EMBL" id="KAF5362382.1"/>
    </source>
</evidence>
<feature type="compositionally biased region" description="Pro residues" evidence="1">
    <location>
        <begin position="59"/>
        <end position="73"/>
    </location>
</feature>
<accession>A0A8H5GCE7</accession>
<dbReference type="Proteomes" id="UP000559027">
    <property type="component" value="Unassembled WGS sequence"/>
</dbReference>
<evidence type="ECO:0000313" key="3">
    <source>
        <dbReference type="Proteomes" id="UP000559027"/>
    </source>
</evidence>
<protein>
    <submittedName>
        <fullName evidence="2">Uncharacterized protein</fullName>
    </submittedName>
</protein>
<name>A0A8H5GCE7_9AGAR</name>
<feature type="region of interest" description="Disordered" evidence="1">
    <location>
        <begin position="1"/>
        <end position="22"/>
    </location>
</feature>
<keyword evidence="3" id="KW-1185">Reference proteome</keyword>
<proteinExistence type="predicted"/>
<sequence>MMHGNTITSTSNVHPSSSPFADIQDVTTRNSALRKLPPLPTSKSLLAGFPLFTSQTTLPLPPEPPAPKPPLPSRPGTRPISSIDRDSVTLNTTTSSASSLHSRISNPLASFRESTFYPRTWACTLTGIAACVGYGFVDGFNTGSLTINTIS</sequence>
<organism evidence="2 3">
    <name type="scientific">Leucocoprinus leucothites</name>
    <dbReference type="NCBI Taxonomy" id="201217"/>
    <lineage>
        <taxon>Eukaryota</taxon>
        <taxon>Fungi</taxon>
        <taxon>Dikarya</taxon>
        <taxon>Basidiomycota</taxon>
        <taxon>Agaricomycotina</taxon>
        <taxon>Agaricomycetes</taxon>
        <taxon>Agaricomycetidae</taxon>
        <taxon>Agaricales</taxon>
        <taxon>Agaricineae</taxon>
        <taxon>Agaricaceae</taxon>
        <taxon>Leucocoprinus</taxon>
    </lineage>
</organism>
<reference evidence="2 3" key="1">
    <citation type="journal article" date="2020" name="ISME J.">
        <title>Uncovering the hidden diversity of litter-decomposition mechanisms in mushroom-forming fungi.</title>
        <authorList>
            <person name="Floudas D."/>
            <person name="Bentzer J."/>
            <person name="Ahren D."/>
            <person name="Johansson T."/>
            <person name="Persson P."/>
            <person name="Tunlid A."/>
        </authorList>
    </citation>
    <scope>NUCLEOTIDE SEQUENCE [LARGE SCALE GENOMIC DNA]</scope>
    <source>
        <strain evidence="2 3">CBS 146.42</strain>
    </source>
</reference>
<feature type="region of interest" description="Disordered" evidence="1">
    <location>
        <begin position="54"/>
        <end position="96"/>
    </location>
</feature>
<dbReference type="EMBL" id="JAACJO010000002">
    <property type="protein sequence ID" value="KAF5362382.1"/>
    <property type="molecule type" value="Genomic_DNA"/>
</dbReference>
<dbReference type="OrthoDB" id="10264848at2759"/>
<comment type="caution">
    <text evidence="2">The sequence shown here is derived from an EMBL/GenBank/DDBJ whole genome shotgun (WGS) entry which is preliminary data.</text>
</comment>
<evidence type="ECO:0000256" key="1">
    <source>
        <dbReference type="SAM" id="MobiDB-lite"/>
    </source>
</evidence>
<gene>
    <name evidence="2" type="ORF">D9756_002771</name>
</gene>
<dbReference type="AlphaFoldDB" id="A0A8H5GCE7"/>